<dbReference type="Proteomes" id="UP001236559">
    <property type="component" value="Unassembled WGS sequence"/>
</dbReference>
<evidence type="ECO:0000313" key="1">
    <source>
        <dbReference type="EMBL" id="MDQ0275301.1"/>
    </source>
</evidence>
<evidence type="ECO:0000313" key="2">
    <source>
        <dbReference type="Proteomes" id="UP001236559"/>
    </source>
</evidence>
<dbReference type="RefSeq" id="WP_307495214.1">
    <property type="nucleotide sequence ID" value="NZ_JAUSTN010000006.1"/>
</dbReference>
<accession>A0ABU0AWV9</accession>
<keyword evidence="2" id="KW-1185">Reference proteome</keyword>
<reference evidence="1 2" key="1">
    <citation type="submission" date="2023-07" db="EMBL/GenBank/DDBJ databases">
        <title>Genomic Encyclopedia of Type Strains, Phase IV (KMG-IV): sequencing the most valuable type-strain genomes for metagenomic binning, comparative biology and taxonomic classification.</title>
        <authorList>
            <person name="Goeker M."/>
        </authorList>
    </citation>
    <scope>NUCLEOTIDE SEQUENCE [LARGE SCALE GENOMIC DNA]</scope>
    <source>
        <strain evidence="1 2">DSM 22616</strain>
    </source>
</reference>
<dbReference type="EMBL" id="JAUSTN010000006">
    <property type="protein sequence ID" value="MDQ0275301.1"/>
    <property type="molecule type" value="Genomic_DNA"/>
</dbReference>
<gene>
    <name evidence="1" type="ORF">J2S72_001326</name>
</gene>
<comment type="caution">
    <text evidence="1">The sequence shown here is derived from an EMBL/GenBank/DDBJ whole genome shotgun (WGS) entry which is preliminary data.</text>
</comment>
<evidence type="ECO:0008006" key="3">
    <source>
        <dbReference type="Google" id="ProtNLM"/>
    </source>
</evidence>
<protein>
    <recommendedName>
        <fullName evidence="3">EcsC family protein</fullName>
    </recommendedName>
</protein>
<name>A0ABU0AWV9_9FIRM</name>
<proteinExistence type="predicted"/>
<sequence length="225" mass="24440">MEKAIQYNPAYAGICVEDINKIAKSCITAETTKVTALSAAAGLPGGFIMIGTVPADLSQYFGHILRILQKLIYLYGWHDLSLDSKEMNEETKNLLTLFVGIMFGVNGAVNTVNKLAAQVAKQVVKKLPQKALTKGVIYPIVKKVATILGVQMTKQIFARGVAKGVPVLGAAVSGGLTFVTFKPMSEKLRKYLASSELASVEYYKKMDDETVIDIEVLDDIKCDSE</sequence>
<organism evidence="1 2">
    <name type="scientific">Peptoniphilus koenoeneniae</name>
    <dbReference type="NCBI Taxonomy" id="507751"/>
    <lineage>
        <taxon>Bacteria</taxon>
        <taxon>Bacillati</taxon>
        <taxon>Bacillota</taxon>
        <taxon>Tissierellia</taxon>
        <taxon>Tissierellales</taxon>
        <taxon>Peptoniphilaceae</taxon>
        <taxon>Peptoniphilus</taxon>
    </lineage>
</organism>